<keyword evidence="3" id="KW-1185">Reference proteome</keyword>
<dbReference type="InterPro" id="IPR011522">
    <property type="entry name" value="Thiamin/HMP-bd_put_YkoF"/>
</dbReference>
<name>A0A140LBR4_9FIRM</name>
<gene>
    <name evidence="2" type="ORF">AN618_07970</name>
</gene>
<dbReference type="STRING" id="520764.AN618_07970"/>
<organism evidence="2 3">
    <name type="scientific">Fervidicola ferrireducens</name>
    <dbReference type="NCBI Taxonomy" id="520764"/>
    <lineage>
        <taxon>Bacteria</taxon>
        <taxon>Bacillati</taxon>
        <taxon>Bacillota</taxon>
        <taxon>Clostridia</taxon>
        <taxon>Thermosediminibacterales</taxon>
        <taxon>Thermosediminibacteraceae</taxon>
        <taxon>Fervidicola</taxon>
    </lineage>
</organism>
<evidence type="ECO:0000313" key="3">
    <source>
        <dbReference type="Proteomes" id="UP000070427"/>
    </source>
</evidence>
<reference evidence="2 3" key="1">
    <citation type="submission" date="2015-12" db="EMBL/GenBank/DDBJ databases">
        <title>Draft genome sequnece of Fervidicola ferrireducens strain Y170.</title>
        <authorList>
            <person name="Patel B.K."/>
        </authorList>
    </citation>
    <scope>NUCLEOTIDE SEQUENCE [LARGE SCALE GENOMIC DNA]</scope>
    <source>
        <strain evidence="2 3">Y170</strain>
    </source>
</reference>
<dbReference type="EMBL" id="LOED01000006">
    <property type="protein sequence ID" value="KXG77989.1"/>
    <property type="molecule type" value="Genomic_DNA"/>
</dbReference>
<proteinExistence type="predicted"/>
<dbReference type="SUPFAM" id="SSF89957">
    <property type="entry name" value="MTH1187/YkoF-like"/>
    <property type="match status" value="1"/>
</dbReference>
<accession>A0A140LBR4</accession>
<dbReference type="InParanoid" id="A0A140LBR4"/>
<feature type="domain" description="Thiamin/hydroxymethyl pyrimidine-binding YkoF putative" evidence="1">
    <location>
        <begin position="3"/>
        <end position="75"/>
    </location>
</feature>
<dbReference type="Proteomes" id="UP000070427">
    <property type="component" value="Unassembled WGS sequence"/>
</dbReference>
<dbReference type="Pfam" id="PF07615">
    <property type="entry name" value="Ykof"/>
    <property type="match status" value="1"/>
</dbReference>
<comment type="caution">
    <text evidence="2">The sequence shown here is derived from an EMBL/GenBank/DDBJ whole genome shotgun (WGS) entry which is preliminary data.</text>
</comment>
<protein>
    <recommendedName>
        <fullName evidence="1">Thiamin/hydroxymethyl pyrimidine-binding YkoF putative domain-containing protein</fullName>
    </recommendedName>
</protein>
<evidence type="ECO:0000259" key="1">
    <source>
        <dbReference type="Pfam" id="PF07615"/>
    </source>
</evidence>
<sequence length="86" mass="9802">MITCQVSLFPLGREDYEKVVLKVLDRLKGFNVEMELTPLSTVIRGDDEEVWKAVRDLYEEGRKEGGKVIFTVTMTNTMYSPIEVGS</sequence>
<dbReference type="Gene3D" id="3.30.70.930">
    <property type="match status" value="1"/>
</dbReference>
<evidence type="ECO:0000313" key="2">
    <source>
        <dbReference type="EMBL" id="KXG77989.1"/>
    </source>
</evidence>
<dbReference type="InterPro" id="IPR029756">
    <property type="entry name" value="MTH1187/YkoF-like"/>
</dbReference>
<dbReference type="AlphaFoldDB" id="A0A140LBR4"/>
<dbReference type="RefSeq" id="WP_066352356.1">
    <property type="nucleotide sequence ID" value="NZ_LOED01000006.1"/>
</dbReference>